<accession>A0A8J2PAY2</accession>
<dbReference type="InterPro" id="IPR045054">
    <property type="entry name" value="P4HA-like"/>
</dbReference>
<proteinExistence type="predicted"/>
<sequence>MWHRKSTSIFGIITLVSMVLVLRARTTYSKETRHRYATLISDLEDLEHFEHKFAQNLTHSLIDSKLLSSRSKIRRFVHAYLVDFYQSSGYAKTEHVMGKETTGASNNPICAYRIIRRTTFLLKPLITRKDFLLKFGSLRRGLVKFFWSNGWPIFKDYEIAAEKLLTLQLVHNLEAEKMALGSISNVYSNCSLNSIHCYETGNIALRSKGFALALEWFELAKQKALIDKKASVAFIELLIWTATDGHNLEFREKKKNLGPNLYNRKIRYIPGDSKRAQKVRNIQYNKFKGKRHKSYDEFNYWGLCSGENFQTDEEKSFLFCWLEFKLHPGLTIGPLKMEFLARNPDIVQAYEILQDKQLETINSDARKIVDSSVLLRANSFRSTRFNNLTNAAVIAWSEGTEGHVLSEKVQQLSGLKDISPEMQIESYSFGGHYLPGNDTVHNDLSSTDADPIMSLIFHINTVGHGGYVAFPSLGVAAKPVKGAVISWYNQFPDGSPDLFTNHGSCPVLLGQKWVATKWISLKERFLEQKCGLNPNERFQFPVNNKYLGTPMVTKMDEEILPSPKFPHADTALLAKYSFVSPSGLRALVQFEWSLYPRIKYMYHKYRNQTKGTFREEYDRQNKDVSKYLEEFEKFTGRILGNLDSILNADNKTVEKVALSPLAAYKTTTRFMHYIQNWFRRKPSAKNKLMISKYCLLK</sequence>
<feature type="domain" description="Prolyl 4-hydroxylase alpha subunit" evidence="7">
    <location>
        <begin position="344"/>
        <end position="520"/>
    </location>
</feature>
<dbReference type="GO" id="GO:0005783">
    <property type="term" value="C:endoplasmic reticulum"/>
    <property type="evidence" value="ECO:0007669"/>
    <property type="project" value="TreeGrafter"/>
</dbReference>
<dbReference type="SMART" id="SM00702">
    <property type="entry name" value="P4Hc"/>
    <property type="match status" value="1"/>
</dbReference>
<dbReference type="OrthoDB" id="420380at2759"/>
<keyword evidence="4" id="KW-0223">Dioxygenase</keyword>
<evidence type="ECO:0000256" key="2">
    <source>
        <dbReference type="ARBA" id="ARBA00022723"/>
    </source>
</evidence>
<organism evidence="8 9">
    <name type="scientific">Allacma fusca</name>
    <dbReference type="NCBI Taxonomy" id="39272"/>
    <lineage>
        <taxon>Eukaryota</taxon>
        <taxon>Metazoa</taxon>
        <taxon>Ecdysozoa</taxon>
        <taxon>Arthropoda</taxon>
        <taxon>Hexapoda</taxon>
        <taxon>Collembola</taxon>
        <taxon>Symphypleona</taxon>
        <taxon>Sminthuridae</taxon>
        <taxon>Allacma</taxon>
    </lineage>
</organism>
<evidence type="ECO:0000313" key="8">
    <source>
        <dbReference type="EMBL" id="CAG7730131.1"/>
    </source>
</evidence>
<dbReference type="PANTHER" id="PTHR10869">
    <property type="entry name" value="PROLYL 4-HYDROXYLASE ALPHA SUBUNIT"/>
    <property type="match status" value="1"/>
</dbReference>
<evidence type="ECO:0000256" key="6">
    <source>
        <dbReference type="ARBA" id="ARBA00023004"/>
    </source>
</evidence>
<keyword evidence="2" id="KW-0479">Metal-binding</keyword>
<dbReference type="GO" id="GO:0004656">
    <property type="term" value="F:procollagen-proline 4-dioxygenase activity"/>
    <property type="evidence" value="ECO:0007669"/>
    <property type="project" value="TreeGrafter"/>
</dbReference>
<dbReference type="GO" id="GO:0031418">
    <property type="term" value="F:L-ascorbic acid binding"/>
    <property type="evidence" value="ECO:0007669"/>
    <property type="project" value="UniProtKB-KW"/>
</dbReference>
<evidence type="ECO:0000256" key="1">
    <source>
        <dbReference type="ARBA" id="ARBA00001961"/>
    </source>
</evidence>
<evidence type="ECO:0000256" key="3">
    <source>
        <dbReference type="ARBA" id="ARBA00022896"/>
    </source>
</evidence>
<dbReference type="EMBL" id="CAJVCH010189344">
    <property type="protein sequence ID" value="CAG7730131.1"/>
    <property type="molecule type" value="Genomic_DNA"/>
</dbReference>
<dbReference type="PANTHER" id="PTHR10869:SF244">
    <property type="entry name" value="PROLYL 4-HYDROXYLASE SUBUNIT ALPHA-2"/>
    <property type="match status" value="1"/>
</dbReference>
<evidence type="ECO:0000256" key="5">
    <source>
        <dbReference type="ARBA" id="ARBA00023002"/>
    </source>
</evidence>
<keyword evidence="9" id="KW-1185">Reference proteome</keyword>
<keyword evidence="6" id="KW-0408">Iron</keyword>
<comment type="caution">
    <text evidence="8">The sequence shown here is derived from an EMBL/GenBank/DDBJ whole genome shotgun (WGS) entry which is preliminary data.</text>
</comment>
<dbReference type="InterPro" id="IPR006620">
    <property type="entry name" value="Pro_4_hyd_alph"/>
</dbReference>
<gene>
    <name evidence="8" type="ORF">AFUS01_LOCUS18799</name>
</gene>
<dbReference type="AlphaFoldDB" id="A0A8J2PAY2"/>
<protein>
    <recommendedName>
        <fullName evidence="7">Prolyl 4-hydroxylase alpha subunit domain-containing protein</fullName>
    </recommendedName>
</protein>
<comment type="cofactor">
    <cofactor evidence="1">
        <name>L-ascorbate</name>
        <dbReference type="ChEBI" id="CHEBI:38290"/>
    </cofactor>
</comment>
<evidence type="ECO:0000313" key="9">
    <source>
        <dbReference type="Proteomes" id="UP000708208"/>
    </source>
</evidence>
<dbReference type="Proteomes" id="UP000708208">
    <property type="component" value="Unassembled WGS sequence"/>
</dbReference>
<dbReference type="GO" id="GO:0005506">
    <property type="term" value="F:iron ion binding"/>
    <property type="evidence" value="ECO:0007669"/>
    <property type="project" value="InterPro"/>
</dbReference>
<reference evidence="8" key="1">
    <citation type="submission" date="2021-06" db="EMBL/GenBank/DDBJ databases">
        <authorList>
            <person name="Hodson N. C."/>
            <person name="Mongue J. A."/>
            <person name="Jaron S. K."/>
        </authorList>
    </citation>
    <scope>NUCLEOTIDE SEQUENCE</scope>
</reference>
<evidence type="ECO:0000259" key="7">
    <source>
        <dbReference type="SMART" id="SM00702"/>
    </source>
</evidence>
<keyword evidence="3" id="KW-0847">Vitamin C</keyword>
<keyword evidence="5" id="KW-0560">Oxidoreductase</keyword>
<name>A0A8J2PAY2_9HEXA</name>
<evidence type="ECO:0000256" key="4">
    <source>
        <dbReference type="ARBA" id="ARBA00022964"/>
    </source>
</evidence>